<keyword evidence="7" id="KW-0547">Nucleotide-binding</keyword>
<protein>
    <recommendedName>
        <fullName evidence="1">RNA-directed RNA polymerase</fullName>
        <ecNumber evidence="1">2.7.7.48</ecNumber>
    </recommendedName>
    <alternativeName>
        <fullName evidence="13">Replicase</fullName>
    </alternativeName>
    <alternativeName>
        <fullName evidence="12">Transcriptase</fullName>
    </alternativeName>
</protein>
<proteinExistence type="predicted"/>
<keyword evidence="2" id="KW-0696">RNA-directed RNA polymerase</keyword>
<evidence type="ECO:0000256" key="7">
    <source>
        <dbReference type="ARBA" id="ARBA00022741"/>
    </source>
</evidence>
<evidence type="ECO:0000256" key="3">
    <source>
        <dbReference type="ARBA" id="ARBA00022664"/>
    </source>
</evidence>
<evidence type="ECO:0000256" key="1">
    <source>
        <dbReference type="ARBA" id="ARBA00012494"/>
    </source>
</evidence>
<name>E2ECH1_9RHAB</name>
<feature type="non-terminal residue" evidence="15">
    <location>
        <position position="136"/>
    </location>
</feature>
<dbReference type="InterPro" id="IPR014023">
    <property type="entry name" value="Mononeg_RNA_pol_cat"/>
</dbReference>
<evidence type="ECO:0000313" key="15">
    <source>
        <dbReference type="EMBL" id="ADK66252.1"/>
    </source>
</evidence>
<keyword evidence="8" id="KW-0067">ATP-binding</keyword>
<sequence length="136" mass="15929">SWKLREYFVMTELLIKTNFIKLYDGLTMADDLKGVLSKLINRSAFQGTENYESVTIANHIDYSKWNNHQRKESNKYVFRVMGEFVGYPKLFERTHEFFEKSLIYYAGDRSLLRVNGDQIINSTNIRASWNGQKGGL</sequence>
<dbReference type="GO" id="GO:0003968">
    <property type="term" value="F:RNA-directed RNA polymerase activity"/>
    <property type="evidence" value="ECO:0007669"/>
    <property type="project" value="UniProtKB-KW"/>
</dbReference>
<reference evidence="15" key="1">
    <citation type="journal article" date="2010" name="J. Virol.">
        <title>Application of broad-spectrum resequencing microarray for genotyping rhabdoviruses.</title>
        <authorList>
            <person name="Dacheux L."/>
            <person name="Berthet N."/>
            <person name="Dissard G."/>
            <person name="Holmes E.C."/>
            <person name="Delmas O."/>
            <person name="Larrous F."/>
            <person name="Guigon G."/>
            <person name="Dickinson P."/>
            <person name="Faye O."/>
            <person name="Sall A.A."/>
            <person name="Old I.G."/>
            <person name="Kong K."/>
            <person name="Kennedy G.C."/>
            <person name="Manuguerra J.C."/>
            <person name="Cole S.T."/>
            <person name="Caro V."/>
            <person name="Gessain A."/>
            <person name="Bourhy H."/>
        </authorList>
    </citation>
    <scope>NUCLEOTIDE SEQUENCE</scope>
    <source>
        <strain evidence="15">DakAnB 1582a</strain>
    </source>
</reference>
<keyword evidence="9" id="KW-0693">Viral RNA replication</keyword>
<evidence type="ECO:0000259" key="14">
    <source>
        <dbReference type="PROSITE" id="PS50526"/>
    </source>
</evidence>
<evidence type="ECO:0000256" key="10">
    <source>
        <dbReference type="ARBA" id="ARBA00023042"/>
    </source>
</evidence>
<dbReference type="PROSITE" id="PS50526">
    <property type="entry name" value="RDRP_SSRNA_NEG_NONSEG"/>
    <property type="match status" value="1"/>
</dbReference>
<evidence type="ECO:0000256" key="13">
    <source>
        <dbReference type="ARBA" id="ARBA00031012"/>
    </source>
</evidence>
<keyword evidence="5" id="KW-0949">S-adenosyl-L-methionine</keyword>
<keyword evidence="4" id="KW-0808">Transferase</keyword>
<feature type="non-terminal residue" evidence="15">
    <location>
        <position position="1"/>
    </location>
</feature>
<evidence type="ECO:0000256" key="8">
    <source>
        <dbReference type="ARBA" id="ARBA00022840"/>
    </source>
</evidence>
<dbReference type="Pfam" id="PF00946">
    <property type="entry name" value="Mononeg_RNA_pol"/>
    <property type="match status" value="1"/>
</dbReference>
<evidence type="ECO:0000256" key="11">
    <source>
        <dbReference type="ARBA" id="ARBA00023268"/>
    </source>
</evidence>
<evidence type="ECO:0000256" key="9">
    <source>
        <dbReference type="ARBA" id="ARBA00022953"/>
    </source>
</evidence>
<evidence type="ECO:0000256" key="2">
    <source>
        <dbReference type="ARBA" id="ARBA00022484"/>
    </source>
</evidence>
<dbReference type="EC" id="2.7.7.48" evidence="1"/>
<evidence type="ECO:0000256" key="5">
    <source>
        <dbReference type="ARBA" id="ARBA00022691"/>
    </source>
</evidence>
<keyword evidence="10" id="KW-0506">mRNA capping</keyword>
<dbReference type="GO" id="GO:0004482">
    <property type="term" value="F:mRNA 5'-cap (guanine-N7-)-methyltransferase activity"/>
    <property type="evidence" value="ECO:0007669"/>
    <property type="project" value="InterPro"/>
</dbReference>
<gene>
    <name evidence="15" type="primary">L</name>
</gene>
<evidence type="ECO:0000256" key="12">
    <source>
        <dbReference type="ARBA" id="ARBA00030436"/>
    </source>
</evidence>
<organism evidence="15">
    <name type="scientific">Ouango virus</name>
    <dbReference type="NCBI Taxonomy" id="864692"/>
    <lineage>
        <taxon>Viruses</taxon>
        <taxon>Riboviria</taxon>
        <taxon>Orthornavirae</taxon>
        <taxon>Negarnaviricota</taxon>
        <taxon>Haploviricotina</taxon>
        <taxon>Monjiviricetes</taxon>
        <taxon>Mononegavirales</taxon>
        <taxon>Rhabdoviridae</taxon>
        <taxon>Alpharhabdovirinae</taxon>
        <taxon>Sunrhavirus</taxon>
        <taxon>Sunrhavirus ouango</taxon>
    </lineage>
</organism>
<evidence type="ECO:0000256" key="4">
    <source>
        <dbReference type="ARBA" id="ARBA00022679"/>
    </source>
</evidence>
<evidence type="ECO:0000256" key="6">
    <source>
        <dbReference type="ARBA" id="ARBA00022695"/>
    </source>
</evidence>
<accession>E2ECH1</accession>
<keyword evidence="3" id="KW-0507">mRNA processing</keyword>
<keyword evidence="11" id="KW-0511">Multifunctional enzyme</keyword>
<keyword evidence="6" id="KW-0548">Nucleotidyltransferase</keyword>
<dbReference type="GO" id="GO:0005524">
    <property type="term" value="F:ATP binding"/>
    <property type="evidence" value="ECO:0007669"/>
    <property type="project" value="UniProtKB-KW"/>
</dbReference>
<dbReference type="EMBL" id="GU816015">
    <property type="protein sequence ID" value="ADK66252.1"/>
    <property type="molecule type" value="Viral_cRNA"/>
</dbReference>
<feature type="domain" description="RdRp catalytic" evidence="14">
    <location>
        <begin position="54"/>
        <end position="136"/>
    </location>
</feature>